<gene>
    <name evidence="1" type="ORF">HMPREF0663_11711</name>
</gene>
<evidence type="ECO:0000313" key="1">
    <source>
        <dbReference type="EMBL" id="EFZ36798.1"/>
    </source>
</evidence>
<dbReference type="InterPro" id="IPR004375">
    <property type="entry name" value="NanQ/TabA/YiaL"/>
</dbReference>
<dbReference type="Proteomes" id="UP000005580">
    <property type="component" value="Unassembled WGS sequence"/>
</dbReference>
<dbReference type="PANTHER" id="PTHR34986">
    <property type="entry name" value="EVOLVED BETA-GALACTOSIDASE SUBUNIT BETA"/>
    <property type="match status" value="1"/>
</dbReference>
<dbReference type="SUPFAM" id="SSF51197">
    <property type="entry name" value="Clavaminate synthase-like"/>
    <property type="match status" value="1"/>
</dbReference>
<dbReference type="Pfam" id="PF04074">
    <property type="entry name" value="DUF386"/>
    <property type="match status" value="1"/>
</dbReference>
<organism evidence="1 2">
    <name type="scientific">Hoylesella oralis ATCC 33269</name>
    <dbReference type="NCBI Taxonomy" id="873533"/>
    <lineage>
        <taxon>Bacteria</taxon>
        <taxon>Pseudomonadati</taxon>
        <taxon>Bacteroidota</taxon>
        <taxon>Bacteroidia</taxon>
        <taxon>Bacteroidales</taxon>
        <taxon>Prevotellaceae</taxon>
        <taxon>Hoylesella</taxon>
    </lineage>
</organism>
<dbReference type="NCBIfam" id="TIGR00022">
    <property type="entry name" value="YhcH/YjgK/YiaL family protein"/>
    <property type="match status" value="1"/>
</dbReference>
<keyword evidence="2" id="KW-1185">Reference proteome</keyword>
<dbReference type="GO" id="GO:0004565">
    <property type="term" value="F:beta-galactosidase activity"/>
    <property type="evidence" value="ECO:0007669"/>
    <property type="project" value="UniProtKB-EC"/>
</dbReference>
<dbReference type="EC" id="3.2.1.23" evidence="1"/>
<accession>E7RRB0</accession>
<dbReference type="AlphaFoldDB" id="E7RRB0"/>
<name>E7RRB0_9BACT</name>
<dbReference type="Gene3D" id="2.60.120.370">
    <property type="entry name" value="YhcH/YjgK/YiaL"/>
    <property type="match status" value="1"/>
</dbReference>
<dbReference type="HOGENOM" id="CLU_107139_2_1_10"/>
<dbReference type="PANTHER" id="PTHR34986:SF1">
    <property type="entry name" value="PROTEIN YIAL"/>
    <property type="match status" value="1"/>
</dbReference>
<dbReference type="GO" id="GO:0005829">
    <property type="term" value="C:cytosol"/>
    <property type="evidence" value="ECO:0007669"/>
    <property type="project" value="TreeGrafter"/>
</dbReference>
<sequence>MLVQSKKFEYICNNKSLSKMILARLEDRKRYEHAHPLLKVLFDFLETHNLQDAPTGRIDIAGNELFINVSEIELKPKEIQPLEVHRRYLDVQIPLLRPEVMGWSPLKSLQEPDRPFDSENDYALYTTPASVYFTVNPGEFTIFFPEDAHAPIIGSGIQRKLIAKIKL</sequence>
<reference evidence="1" key="1">
    <citation type="submission" date="2011-01" db="EMBL/GenBank/DDBJ databases">
        <authorList>
            <person name="Muzny D."/>
            <person name="Qin X."/>
            <person name="Buhay C."/>
            <person name="Dugan-Rocha S."/>
            <person name="Ding Y."/>
            <person name="Chen G."/>
            <person name="Hawes A."/>
            <person name="Holder M."/>
            <person name="Jhangiani S."/>
            <person name="Johnson A."/>
            <person name="Khan Z."/>
            <person name="Li Z."/>
            <person name="Liu W."/>
            <person name="Liu X."/>
            <person name="Perez L."/>
            <person name="Shen H."/>
            <person name="Wang Q."/>
            <person name="Watt J."/>
            <person name="Xi L."/>
            <person name="Xin Y."/>
            <person name="Zhou J."/>
            <person name="Deng J."/>
            <person name="Jiang H."/>
            <person name="Liu Y."/>
            <person name="Qu J."/>
            <person name="Song X.-Z."/>
            <person name="Zhang L."/>
            <person name="Villasana D."/>
            <person name="Johnson A."/>
            <person name="Liu J."/>
            <person name="Liyanage D."/>
            <person name="Lorensuhewa L."/>
            <person name="Robinson T."/>
            <person name="Song A."/>
            <person name="Song B.-B."/>
            <person name="Dinh H."/>
            <person name="Thornton R."/>
            <person name="Coyle M."/>
            <person name="Francisco L."/>
            <person name="Jackson L."/>
            <person name="Javaid M."/>
            <person name="Korchina V."/>
            <person name="Kovar C."/>
            <person name="Mata R."/>
            <person name="Mathew T."/>
            <person name="Ngo R."/>
            <person name="Nguyen L."/>
            <person name="Nguyen N."/>
            <person name="Okwuonu G."/>
            <person name="Ongeri F."/>
            <person name="Pham C."/>
            <person name="Simmons D."/>
            <person name="Wilczek-Boney K."/>
            <person name="Hale W."/>
            <person name="Jakkamsetti A."/>
            <person name="Pham P."/>
            <person name="Ruth R."/>
            <person name="San Lucas F."/>
            <person name="Warren J."/>
            <person name="Zhang J."/>
            <person name="Zhao Z."/>
            <person name="Zhou C."/>
            <person name="Zhu D."/>
            <person name="Lee S."/>
            <person name="Bess C."/>
            <person name="Blankenburg K."/>
            <person name="Forbes L."/>
            <person name="Fu Q."/>
            <person name="Gubbala S."/>
            <person name="Hirani K."/>
            <person name="Jayaseelan J.C."/>
            <person name="Lara F."/>
            <person name="Munidasa M."/>
            <person name="Palculict T."/>
            <person name="Patil S."/>
            <person name="Pu L.-L."/>
            <person name="Saada N."/>
            <person name="Tang L."/>
            <person name="Weissenberger G."/>
            <person name="Zhu Y."/>
            <person name="Hemphill L."/>
            <person name="Shang Y."/>
            <person name="Youmans B."/>
            <person name="Ayvaz T."/>
            <person name="Ross M."/>
            <person name="Santibanez J."/>
            <person name="Aqrawi P."/>
            <person name="Gross S."/>
            <person name="Joshi V."/>
            <person name="Fowler G."/>
            <person name="Nazareth L."/>
            <person name="Reid J."/>
            <person name="Worley K."/>
            <person name="Petrosino J."/>
            <person name="Highlander S."/>
            <person name="Gibbs R."/>
        </authorList>
    </citation>
    <scope>NUCLEOTIDE SEQUENCE [LARGE SCALE GENOMIC DNA]</scope>
    <source>
        <strain evidence="1">ATCC 33269</strain>
    </source>
</reference>
<dbReference type="eggNOG" id="COG2731">
    <property type="taxonomic scope" value="Bacteria"/>
</dbReference>
<keyword evidence="1" id="KW-0378">Hydrolase</keyword>
<keyword evidence="1" id="KW-0326">Glycosidase</keyword>
<proteinExistence type="predicted"/>
<dbReference type="EMBL" id="AEPE02000005">
    <property type="protein sequence ID" value="EFZ36798.1"/>
    <property type="molecule type" value="Genomic_DNA"/>
</dbReference>
<dbReference type="STRING" id="28134.SAMN05444288_1354"/>
<dbReference type="InterPro" id="IPR037012">
    <property type="entry name" value="NanQ/TabA/YiaL_sf"/>
</dbReference>
<evidence type="ECO:0000313" key="2">
    <source>
        <dbReference type="Proteomes" id="UP000005580"/>
    </source>
</evidence>
<protein>
    <submittedName>
        <fullName evidence="1">YhcH/YjgK/YiaL family protein</fullName>
        <ecNumber evidence="1">3.2.1.23</ecNumber>
    </submittedName>
</protein>
<comment type="caution">
    <text evidence="1">The sequence shown here is derived from an EMBL/GenBank/DDBJ whole genome shotgun (WGS) entry which is preliminary data.</text>
</comment>